<keyword evidence="1" id="KW-0175">Coiled coil</keyword>
<sequence>MHANKYPFTKETQRKTRGSTVETSRRQPHVRTHEQHVRTDLLRINTSTPSAIHLSASPEGASLETCLTKPLAAAGGDLSREDRERLVEQRIENMRLKNEELLRRHAEVEADKKNADLLSSAALKENALRKPPLVDGRCDGSPT</sequence>
<evidence type="ECO:0000313" key="4">
    <source>
        <dbReference type="Proteomes" id="UP001321473"/>
    </source>
</evidence>
<organism evidence="3 4">
    <name type="scientific">Amblyomma americanum</name>
    <name type="common">Lone star tick</name>
    <dbReference type="NCBI Taxonomy" id="6943"/>
    <lineage>
        <taxon>Eukaryota</taxon>
        <taxon>Metazoa</taxon>
        <taxon>Ecdysozoa</taxon>
        <taxon>Arthropoda</taxon>
        <taxon>Chelicerata</taxon>
        <taxon>Arachnida</taxon>
        <taxon>Acari</taxon>
        <taxon>Parasitiformes</taxon>
        <taxon>Ixodida</taxon>
        <taxon>Ixodoidea</taxon>
        <taxon>Ixodidae</taxon>
        <taxon>Amblyomminae</taxon>
        <taxon>Amblyomma</taxon>
    </lineage>
</organism>
<evidence type="ECO:0000313" key="3">
    <source>
        <dbReference type="EMBL" id="KAK8774371.1"/>
    </source>
</evidence>
<name>A0AAQ4EIC0_AMBAM</name>
<feature type="region of interest" description="Disordered" evidence="2">
    <location>
        <begin position="1"/>
        <end position="36"/>
    </location>
</feature>
<keyword evidence="4" id="KW-1185">Reference proteome</keyword>
<evidence type="ECO:0000256" key="1">
    <source>
        <dbReference type="SAM" id="Coils"/>
    </source>
</evidence>
<comment type="caution">
    <text evidence="3">The sequence shown here is derived from an EMBL/GenBank/DDBJ whole genome shotgun (WGS) entry which is preliminary data.</text>
</comment>
<evidence type="ECO:0000256" key="2">
    <source>
        <dbReference type="SAM" id="MobiDB-lite"/>
    </source>
</evidence>
<dbReference type="EMBL" id="JARKHS020015476">
    <property type="protein sequence ID" value="KAK8774371.1"/>
    <property type="molecule type" value="Genomic_DNA"/>
</dbReference>
<dbReference type="AlphaFoldDB" id="A0AAQ4EIC0"/>
<dbReference type="Proteomes" id="UP001321473">
    <property type="component" value="Unassembled WGS sequence"/>
</dbReference>
<gene>
    <name evidence="3" type="ORF">V5799_011097</name>
</gene>
<feature type="coiled-coil region" evidence="1">
    <location>
        <begin position="84"/>
        <end position="118"/>
    </location>
</feature>
<accession>A0AAQ4EIC0</accession>
<protein>
    <submittedName>
        <fullName evidence="3">Uncharacterized protein</fullName>
    </submittedName>
</protein>
<reference evidence="3 4" key="1">
    <citation type="journal article" date="2023" name="Arcadia Sci">
        <title>De novo assembly of a long-read Amblyomma americanum tick genome.</title>
        <authorList>
            <person name="Chou S."/>
            <person name="Poskanzer K.E."/>
            <person name="Rollins M."/>
            <person name="Thuy-Boun P.S."/>
        </authorList>
    </citation>
    <scope>NUCLEOTIDE SEQUENCE [LARGE SCALE GENOMIC DNA]</scope>
    <source>
        <strain evidence="3">F_SG_1</strain>
        <tissue evidence="3">Salivary glands</tissue>
    </source>
</reference>
<proteinExistence type="predicted"/>